<dbReference type="PROSITE" id="PS50850">
    <property type="entry name" value="MFS"/>
    <property type="match status" value="1"/>
</dbReference>
<feature type="domain" description="Major facilitator superfamily (MFS) profile" evidence="6">
    <location>
        <begin position="165"/>
        <end position="586"/>
    </location>
</feature>
<protein>
    <submittedName>
        <fullName evidence="7">Solute carrier family 22 member 11-like</fullName>
    </submittedName>
</protein>
<keyword evidence="3 5" id="KW-1133">Transmembrane helix</keyword>
<reference evidence="7" key="2">
    <citation type="submission" date="2025-08" db="UniProtKB">
        <authorList>
            <consortium name="Ensembl"/>
        </authorList>
    </citation>
    <scope>IDENTIFICATION</scope>
</reference>
<feature type="transmembrane region" description="Helical" evidence="5">
    <location>
        <begin position="248"/>
        <end position="265"/>
    </location>
</feature>
<dbReference type="GO" id="GO:0022857">
    <property type="term" value="F:transmembrane transporter activity"/>
    <property type="evidence" value="ECO:0007669"/>
    <property type="project" value="InterPro"/>
</dbReference>
<reference evidence="7 8" key="1">
    <citation type="journal article" date="2007" name="Nature">
        <title>Genome of the marsupial Monodelphis domestica reveals innovation in non-coding sequences.</title>
        <authorList>
            <person name="Mikkelsen T.S."/>
            <person name="Wakefield M.J."/>
            <person name="Aken B."/>
            <person name="Amemiya C.T."/>
            <person name="Chang J.L."/>
            <person name="Duke S."/>
            <person name="Garber M."/>
            <person name="Gentles A.J."/>
            <person name="Goodstadt L."/>
            <person name="Heger A."/>
            <person name="Jurka J."/>
            <person name="Kamal M."/>
            <person name="Mauceli E."/>
            <person name="Searle S.M."/>
            <person name="Sharpe T."/>
            <person name="Baker M.L."/>
            <person name="Batzer M.A."/>
            <person name="Benos P.V."/>
            <person name="Belov K."/>
            <person name="Clamp M."/>
            <person name="Cook A."/>
            <person name="Cuff J."/>
            <person name="Das R."/>
            <person name="Davidow L."/>
            <person name="Deakin J.E."/>
            <person name="Fazzari M.J."/>
            <person name="Glass J.L."/>
            <person name="Grabherr M."/>
            <person name="Greally J.M."/>
            <person name="Gu W."/>
            <person name="Hore T.A."/>
            <person name="Huttley G.A."/>
            <person name="Kleber M."/>
            <person name="Jirtle R.L."/>
            <person name="Koina E."/>
            <person name="Lee J.T."/>
            <person name="Mahony S."/>
            <person name="Marra M.A."/>
            <person name="Miller R.D."/>
            <person name="Nicholls R.D."/>
            <person name="Oda M."/>
            <person name="Papenfuss A.T."/>
            <person name="Parra Z.E."/>
            <person name="Pollock D.D."/>
            <person name="Ray D.A."/>
            <person name="Schein J.E."/>
            <person name="Speed T.P."/>
            <person name="Thompson K."/>
            <person name="VandeBerg J.L."/>
            <person name="Wade C.M."/>
            <person name="Walker J.A."/>
            <person name="Waters P.D."/>
            <person name="Webber C."/>
            <person name="Weidman J.R."/>
            <person name="Xie X."/>
            <person name="Zody M.C."/>
            <person name="Baldwin J."/>
            <person name="Abdouelleil A."/>
            <person name="Abdulkadir J."/>
            <person name="Abebe A."/>
            <person name="Abera B."/>
            <person name="Abreu J."/>
            <person name="Acer S.C."/>
            <person name="Aftuck L."/>
            <person name="Alexander A."/>
            <person name="An P."/>
            <person name="Anderson E."/>
            <person name="Anderson S."/>
            <person name="Arachi H."/>
            <person name="Azer M."/>
            <person name="Bachantsang P."/>
            <person name="Barry A."/>
            <person name="Bayul T."/>
            <person name="Berlin A."/>
            <person name="Bessette D."/>
            <person name="Bloom T."/>
            <person name="Bloom T."/>
            <person name="Boguslavskiy L."/>
            <person name="Bonnet C."/>
            <person name="Boukhgalter B."/>
            <person name="Bourzgui I."/>
            <person name="Brown A."/>
            <person name="Cahill P."/>
            <person name="Channer S."/>
            <person name="Cheshatsang Y."/>
            <person name="Chuda L."/>
            <person name="Citroen M."/>
            <person name="Collymore A."/>
            <person name="Cooke P."/>
            <person name="Costello M."/>
            <person name="D'Aco K."/>
            <person name="Daza R."/>
            <person name="De Haan G."/>
            <person name="DeGray S."/>
            <person name="DeMaso C."/>
            <person name="Dhargay N."/>
            <person name="Dooley K."/>
            <person name="Dooley E."/>
            <person name="Doricent M."/>
            <person name="Dorje P."/>
            <person name="Dorjee K."/>
            <person name="Dupes A."/>
            <person name="Elong R."/>
            <person name="Falk J."/>
            <person name="Farina A."/>
            <person name="Faro S."/>
            <person name="Ferguson D."/>
            <person name="Fisher S."/>
            <person name="Foley C.D."/>
            <person name="Franke A."/>
            <person name="Friedrich D."/>
            <person name="Gadbois L."/>
            <person name="Gearin G."/>
            <person name="Gearin C.R."/>
            <person name="Giannoukos G."/>
            <person name="Goode T."/>
            <person name="Graham J."/>
            <person name="Grandbois E."/>
            <person name="Grewal S."/>
            <person name="Gyaltsen K."/>
            <person name="Hafez N."/>
            <person name="Hagos B."/>
            <person name="Hall J."/>
            <person name="Henson C."/>
            <person name="Hollinger A."/>
            <person name="Honan T."/>
            <person name="Huard M.D."/>
            <person name="Hughes L."/>
            <person name="Hurhula B."/>
            <person name="Husby M.E."/>
            <person name="Kamat A."/>
            <person name="Kanga B."/>
            <person name="Kashin S."/>
            <person name="Khazanovich D."/>
            <person name="Kisner P."/>
            <person name="Lance K."/>
            <person name="Lara M."/>
            <person name="Lee W."/>
            <person name="Lennon N."/>
            <person name="Letendre F."/>
            <person name="LeVine R."/>
            <person name="Lipovsky A."/>
            <person name="Liu X."/>
            <person name="Liu J."/>
            <person name="Liu S."/>
            <person name="Lokyitsang T."/>
            <person name="Lokyitsang Y."/>
            <person name="Lubonja R."/>
            <person name="Lui A."/>
            <person name="MacDonald P."/>
            <person name="Magnisalis V."/>
            <person name="Maru K."/>
            <person name="Matthews C."/>
            <person name="McCusker W."/>
            <person name="McDonough S."/>
            <person name="Mehta T."/>
            <person name="Meldrim J."/>
            <person name="Meneus L."/>
            <person name="Mihai O."/>
            <person name="Mihalev A."/>
            <person name="Mihova T."/>
            <person name="Mittelman R."/>
            <person name="Mlenga V."/>
            <person name="Montmayeur A."/>
            <person name="Mulrain L."/>
            <person name="Navidi A."/>
            <person name="Naylor J."/>
            <person name="Negash T."/>
            <person name="Nguyen T."/>
            <person name="Nguyen N."/>
            <person name="Nicol R."/>
            <person name="Norbu C."/>
            <person name="Norbu N."/>
            <person name="Novod N."/>
            <person name="O'Neill B."/>
            <person name="Osman S."/>
            <person name="Markiewicz E."/>
            <person name="Oyono O.L."/>
            <person name="Patti C."/>
            <person name="Phunkhang P."/>
            <person name="Pierre F."/>
            <person name="Priest M."/>
            <person name="Raghuraman S."/>
            <person name="Rege F."/>
            <person name="Reyes R."/>
            <person name="Rise C."/>
            <person name="Rogov P."/>
            <person name="Ross K."/>
            <person name="Ryan E."/>
            <person name="Settipalli S."/>
            <person name="Shea T."/>
            <person name="Sherpa N."/>
            <person name="Shi L."/>
            <person name="Shih D."/>
            <person name="Sparrow T."/>
            <person name="Spaulding J."/>
            <person name="Stalker J."/>
            <person name="Stange-Thomann N."/>
            <person name="Stavropoulos S."/>
            <person name="Stone C."/>
            <person name="Strader C."/>
            <person name="Tesfaye S."/>
            <person name="Thomson T."/>
            <person name="Thoulutsang Y."/>
            <person name="Thoulutsang D."/>
            <person name="Topham K."/>
            <person name="Topping I."/>
            <person name="Tsamla T."/>
            <person name="Vassiliev H."/>
            <person name="Vo A."/>
            <person name="Wangchuk T."/>
            <person name="Wangdi T."/>
            <person name="Weiand M."/>
            <person name="Wilkinson J."/>
            <person name="Wilson A."/>
            <person name="Yadav S."/>
            <person name="Young G."/>
            <person name="Yu Q."/>
            <person name="Zembek L."/>
            <person name="Zhong D."/>
            <person name="Zimmer A."/>
            <person name="Zwirko Z."/>
            <person name="Jaffe D.B."/>
            <person name="Alvarez P."/>
            <person name="Brockman W."/>
            <person name="Butler J."/>
            <person name="Chin C."/>
            <person name="Gnerre S."/>
            <person name="MacCallum I."/>
            <person name="Graves J.A."/>
            <person name="Ponting C.P."/>
            <person name="Breen M."/>
            <person name="Samollow P.B."/>
            <person name="Lander E.S."/>
            <person name="Lindblad-Toh K."/>
        </authorList>
    </citation>
    <scope>NUCLEOTIDE SEQUENCE [LARGE SCALE GENOMIC DNA]</scope>
</reference>
<feature type="transmembrane region" description="Helical" evidence="5">
    <location>
        <begin position="565"/>
        <end position="582"/>
    </location>
</feature>
<reference evidence="7" key="3">
    <citation type="submission" date="2025-09" db="UniProtKB">
        <authorList>
            <consortium name="Ensembl"/>
        </authorList>
    </citation>
    <scope>IDENTIFICATION</scope>
</reference>
<feature type="transmembrane region" description="Helical" evidence="5">
    <location>
        <begin position="418"/>
        <end position="439"/>
    </location>
</feature>
<proteinExistence type="predicted"/>
<dbReference type="Pfam" id="PF00083">
    <property type="entry name" value="Sugar_tr"/>
    <property type="match status" value="1"/>
</dbReference>
<dbReference type="Ensembl" id="ENSMODT00000010610.4">
    <property type="protein sequence ID" value="ENSMODP00000010408.3"/>
    <property type="gene ID" value="ENSMODG00000008374.4"/>
</dbReference>
<evidence type="ECO:0000256" key="2">
    <source>
        <dbReference type="ARBA" id="ARBA00022692"/>
    </source>
</evidence>
<dbReference type="eggNOG" id="KOG0255">
    <property type="taxonomic scope" value="Eukaryota"/>
</dbReference>
<evidence type="ECO:0000256" key="5">
    <source>
        <dbReference type="SAM" id="Phobius"/>
    </source>
</evidence>
<feature type="transmembrane region" description="Helical" evidence="5">
    <location>
        <begin position="501"/>
        <end position="520"/>
    </location>
</feature>
<dbReference type="InParanoid" id="F7CDV5"/>
<name>F7CDV5_MONDO</name>
<evidence type="ECO:0000313" key="8">
    <source>
        <dbReference type="Proteomes" id="UP000002280"/>
    </source>
</evidence>
<comment type="subcellular location">
    <subcellularLocation>
        <location evidence="1">Membrane</location>
        <topology evidence="1">Multi-pass membrane protein</topology>
    </subcellularLocation>
</comment>
<feature type="transmembrane region" description="Helical" evidence="5">
    <location>
        <begin position="304"/>
        <end position="325"/>
    </location>
</feature>
<dbReference type="InterPro" id="IPR005828">
    <property type="entry name" value="MFS_sugar_transport-like"/>
</dbReference>
<dbReference type="GO" id="GO:0016020">
    <property type="term" value="C:membrane"/>
    <property type="evidence" value="ECO:0007669"/>
    <property type="project" value="UniProtKB-SubCell"/>
</dbReference>
<dbReference type="InterPro" id="IPR020846">
    <property type="entry name" value="MFS_dom"/>
</dbReference>
<dbReference type="GO" id="GO:0015711">
    <property type="term" value="P:organic anion transport"/>
    <property type="evidence" value="ECO:0000318"/>
    <property type="project" value="GO_Central"/>
</dbReference>
<evidence type="ECO:0000256" key="3">
    <source>
        <dbReference type="ARBA" id="ARBA00022989"/>
    </source>
</evidence>
<accession>F7CDV5</accession>
<evidence type="ECO:0000259" key="6">
    <source>
        <dbReference type="PROSITE" id="PS50850"/>
    </source>
</evidence>
<dbReference type="STRING" id="13616.ENSMODP00000010408"/>
<dbReference type="HOGENOM" id="CLU_001265_33_3_1"/>
<keyword evidence="2 5" id="KW-0812">Transmembrane</keyword>
<feature type="transmembrane region" description="Helical" evidence="5">
    <location>
        <begin position="88"/>
        <end position="107"/>
    </location>
</feature>
<dbReference type="ExpressionAtlas" id="F7CDV5">
    <property type="expression patterns" value="baseline"/>
</dbReference>
<dbReference type="Bgee" id="ENSMODG00000008374">
    <property type="expression patterns" value="Expressed in adult mammalian kidney and 6 other cell types or tissues"/>
</dbReference>
<sequence length="620" mass="69916">MIDLMIFGILNSTKSQERCQLHQSEEEGPGGGVLASPKNTSCIVLPSNDYFPASLTLWRKSLHEAGIESMMAFDDLFAKIKNRGKFEILQAFFLPFPFLFVGSHFLLENLTAFVPKHRCWVHELDNTSASLSVSEDLNLTSLLKVFIPLDSDGRPESCRRFSAPQWQALLPNVTTQNFSQMEMEPCADGWVYDQSIITSSIVTEWDLVCDYQAVKSLSQSIFLAGHLLGYGMWGYFSDRFGRKSLLPLTHLMLTIFNTGIAFAPSYPIYCSLRFCLGFSISGLLLSTGSLVLEWTSGQYRPMAVVIMTLYFSLGHLLLGLMAHGIQEWHQLQLVMSVPFFVFFLTSWWWPESARWLIVHNRFDDALKILRRVAKINGVKEDAVTLEVLKSAMEKKPNEAEAHYNMLDLVRFPVLRKRILCFVFASFTSGMLFYGLSLNLHTLGHNIQKVQVLFGVSGFLSRFGYLFIITYLGRRISTITCFLLPGLLIIANILLTQEILRIIWALLAIGLIMNAPGCISISSTEVMPTVVRDMSKGTILLFDRTGAILAPLVNILTHYIPVLPQIIFATAAIAASLLVFLFLPESRNQPMPDTIQEVECRLTREERPKDQGNAEENVTQF</sequence>
<feature type="transmembrane region" description="Helical" evidence="5">
    <location>
        <begin position="271"/>
        <end position="292"/>
    </location>
</feature>
<evidence type="ECO:0000256" key="4">
    <source>
        <dbReference type="ARBA" id="ARBA00023136"/>
    </source>
</evidence>
<dbReference type="Proteomes" id="UP000002280">
    <property type="component" value="Chromosome 5"/>
</dbReference>
<dbReference type="Gene3D" id="1.20.1250.20">
    <property type="entry name" value="MFS general substrate transporter like domains"/>
    <property type="match status" value="1"/>
</dbReference>
<evidence type="ECO:0000256" key="1">
    <source>
        <dbReference type="ARBA" id="ARBA00004141"/>
    </source>
</evidence>
<organism evidence="7 8">
    <name type="scientific">Monodelphis domestica</name>
    <name type="common">Gray short-tailed opossum</name>
    <dbReference type="NCBI Taxonomy" id="13616"/>
    <lineage>
        <taxon>Eukaryota</taxon>
        <taxon>Metazoa</taxon>
        <taxon>Chordata</taxon>
        <taxon>Craniata</taxon>
        <taxon>Vertebrata</taxon>
        <taxon>Euteleostomi</taxon>
        <taxon>Mammalia</taxon>
        <taxon>Metatheria</taxon>
        <taxon>Didelphimorphia</taxon>
        <taxon>Didelphidae</taxon>
        <taxon>Monodelphis</taxon>
    </lineage>
</organism>
<feature type="transmembrane region" description="Helical" evidence="5">
    <location>
        <begin position="478"/>
        <end position="495"/>
    </location>
</feature>
<feature type="transmembrane region" description="Helical" evidence="5">
    <location>
        <begin position="451"/>
        <end position="471"/>
    </location>
</feature>
<dbReference type="SUPFAM" id="SSF103473">
    <property type="entry name" value="MFS general substrate transporter"/>
    <property type="match status" value="1"/>
</dbReference>
<feature type="transmembrane region" description="Helical" evidence="5">
    <location>
        <begin position="217"/>
        <end position="236"/>
    </location>
</feature>
<dbReference type="GeneTree" id="ENSGT00940000157004"/>
<dbReference type="PANTHER" id="PTHR24064">
    <property type="entry name" value="SOLUTE CARRIER FAMILY 22 MEMBER"/>
    <property type="match status" value="1"/>
</dbReference>
<feature type="transmembrane region" description="Helical" evidence="5">
    <location>
        <begin position="331"/>
        <end position="349"/>
    </location>
</feature>
<dbReference type="FunFam" id="1.20.1250.20:FF:000023">
    <property type="entry name" value="Solute carrier family 22 member 6"/>
    <property type="match status" value="1"/>
</dbReference>
<dbReference type="AlphaFoldDB" id="F7CDV5"/>
<keyword evidence="8" id="KW-1185">Reference proteome</keyword>
<evidence type="ECO:0000313" key="7">
    <source>
        <dbReference type="Ensembl" id="ENSMODP00000010408.3"/>
    </source>
</evidence>
<dbReference type="InterPro" id="IPR036259">
    <property type="entry name" value="MFS_trans_sf"/>
</dbReference>
<keyword evidence="4 5" id="KW-0472">Membrane</keyword>